<organism evidence="2 3">
    <name type="scientific">Cucumis sativus</name>
    <name type="common">Cucumber</name>
    <dbReference type="NCBI Taxonomy" id="3659"/>
    <lineage>
        <taxon>Eukaryota</taxon>
        <taxon>Viridiplantae</taxon>
        <taxon>Streptophyta</taxon>
        <taxon>Embryophyta</taxon>
        <taxon>Tracheophyta</taxon>
        <taxon>Spermatophyta</taxon>
        <taxon>Magnoliopsida</taxon>
        <taxon>eudicotyledons</taxon>
        <taxon>Gunneridae</taxon>
        <taxon>Pentapetalae</taxon>
        <taxon>rosids</taxon>
        <taxon>fabids</taxon>
        <taxon>Cucurbitales</taxon>
        <taxon>Cucurbitaceae</taxon>
        <taxon>Benincaseae</taxon>
        <taxon>Cucumis</taxon>
    </lineage>
</organism>
<reference evidence="2 3" key="2">
    <citation type="journal article" date="2009" name="PLoS ONE">
        <title>An integrated genetic and cytogenetic map of the cucumber genome.</title>
        <authorList>
            <person name="Ren Y."/>
            <person name="Zhang Z."/>
            <person name="Liu J."/>
            <person name="Staub J.E."/>
            <person name="Han Y."/>
            <person name="Cheng Z."/>
            <person name="Li X."/>
            <person name="Lu J."/>
            <person name="Miao H."/>
            <person name="Kang H."/>
            <person name="Xie B."/>
            <person name="Gu X."/>
            <person name="Wang X."/>
            <person name="Du Y."/>
            <person name="Jin W."/>
            <person name="Huang S."/>
        </authorList>
    </citation>
    <scope>NUCLEOTIDE SEQUENCE [LARGE SCALE GENOMIC DNA]</scope>
    <source>
        <strain evidence="3">cv. 9930</strain>
    </source>
</reference>
<reference evidence="2 3" key="1">
    <citation type="journal article" date="2009" name="Nat. Genet.">
        <title>The genome of the cucumber, Cucumis sativus L.</title>
        <authorList>
            <person name="Huang S."/>
            <person name="Li R."/>
            <person name="Zhang Z."/>
            <person name="Li L."/>
            <person name="Gu X."/>
            <person name="Fan W."/>
            <person name="Lucas W.J."/>
            <person name="Wang X."/>
            <person name="Xie B."/>
            <person name="Ni P."/>
            <person name="Ren Y."/>
            <person name="Zhu H."/>
            <person name="Li J."/>
            <person name="Lin K."/>
            <person name="Jin W."/>
            <person name="Fei Z."/>
            <person name="Li G."/>
            <person name="Staub J."/>
            <person name="Kilian A."/>
            <person name="van der Vossen E.A."/>
            <person name="Wu Y."/>
            <person name="Guo J."/>
            <person name="He J."/>
            <person name="Jia Z."/>
            <person name="Ren Y."/>
            <person name="Tian G."/>
            <person name="Lu Y."/>
            <person name="Ruan J."/>
            <person name="Qian W."/>
            <person name="Wang M."/>
            <person name="Huang Q."/>
            <person name="Li B."/>
            <person name="Xuan Z."/>
            <person name="Cao J."/>
            <person name="Asan"/>
            <person name="Wu Z."/>
            <person name="Zhang J."/>
            <person name="Cai Q."/>
            <person name="Bai Y."/>
            <person name="Zhao B."/>
            <person name="Han Y."/>
            <person name="Li Y."/>
            <person name="Li X."/>
            <person name="Wang S."/>
            <person name="Shi Q."/>
            <person name="Liu S."/>
            <person name="Cho W.K."/>
            <person name="Kim J.Y."/>
            <person name="Xu Y."/>
            <person name="Heller-Uszynska K."/>
            <person name="Miao H."/>
            <person name="Cheng Z."/>
            <person name="Zhang S."/>
            <person name="Wu J."/>
            <person name="Yang Y."/>
            <person name="Kang H."/>
            <person name="Li M."/>
            <person name="Liang H."/>
            <person name="Ren X."/>
            <person name="Shi Z."/>
            <person name="Wen M."/>
            <person name="Jian M."/>
            <person name="Yang H."/>
            <person name="Zhang G."/>
            <person name="Yang Z."/>
            <person name="Chen R."/>
            <person name="Liu S."/>
            <person name="Li J."/>
            <person name="Ma L."/>
            <person name="Liu H."/>
            <person name="Zhou Y."/>
            <person name="Zhao J."/>
            <person name="Fang X."/>
            <person name="Li G."/>
            <person name="Fang L."/>
            <person name="Li Y."/>
            <person name="Liu D."/>
            <person name="Zheng H."/>
            <person name="Zhang Y."/>
            <person name="Qin N."/>
            <person name="Li Z."/>
            <person name="Yang G."/>
            <person name="Yang S."/>
            <person name="Bolund L."/>
            <person name="Kristiansen K."/>
            <person name="Zheng H."/>
            <person name="Li S."/>
            <person name="Zhang X."/>
            <person name="Yang H."/>
            <person name="Wang J."/>
            <person name="Sun R."/>
            <person name="Zhang B."/>
            <person name="Jiang S."/>
            <person name="Wang J."/>
            <person name="Du Y."/>
            <person name="Li S."/>
        </authorList>
    </citation>
    <scope>NUCLEOTIDE SEQUENCE [LARGE SCALE GENOMIC DNA]</scope>
    <source>
        <strain evidence="3">cv. 9930</strain>
    </source>
</reference>
<gene>
    <name evidence="2" type="ORF">Csa_1G066540</name>
</gene>
<dbReference type="EMBL" id="CM002922">
    <property type="protein sequence ID" value="KGN64585.1"/>
    <property type="molecule type" value="Genomic_DNA"/>
</dbReference>
<proteinExistence type="predicted"/>
<reference evidence="2 3" key="4">
    <citation type="journal article" date="2011" name="BMC Genomics">
        <title>RNA-Seq improves annotation of protein-coding genes in the cucumber genome.</title>
        <authorList>
            <person name="Li Z."/>
            <person name="Zhang Z."/>
            <person name="Yan P."/>
            <person name="Huang S."/>
            <person name="Fei Z."/>
            <person name="Lin K."/>
        </authorList>
    </citation>
    <scope>NUCLEOTIDE SEQUENCE [LARGE SCALE GENOMIC DNA]</scope>
    <source>
        <strain evidence="3">cv. 9930</strain>
    </source>
</reference>
<keyword evidence="3" id="KW-1185">Reference proteome</keyword>
<sequence length="116" mass="13030">MKEEEEEEEEKARKSLEMNGCYCLSTNFAYLSLCVGFNSRPAGTFPPFPSLLLTALSLSRSLAPSLADQNKHTITFLLFVRSPPPKHTFGPSHNKPRPNKNPLLLNSFLRPKPKTN</sequence>
<name>A0A0A0LRQ4_CUCSA</name>
<accession>A0A0A0LRQ4</accession>
<protein>
    <submittedName>
        <fullName evidence="2">Uncharacterized protein</fullName>
    </submittedName>
</protein>
<feature type="region of interest" description="Disordered" evidence="1">
    <location>
        <begin position="83"/>
        <end position="116"/>
    </location>
</feature>
<evidence type="ECO:0000256" key="1">
    <source>
        <dbReference type="SAM" id="MobiDB-lite"/>
    </source>
</evidence>
<dbReference type="AlphaFoldDB" id="A0A0A0LRQ4"/>
<dbReference type="Gramene" id="KGN64585">
    <property type="protein sequence ID" value="KGN64585"/>
    <property type="gene ID" value="Csa_1G066540"/>
</dbReference>
<evidence type="ECO:0000313" key="2">
    <source>
        <dbReference type="EMBL" id="KGN64585.1"/>
    </source>
</evidence>
<reference evidence="2 3" key="3">
    <citation type="journal article" date="2010" name="BMC Genomics">
        <title>Transcriptome sequencing and comparative analysis of cucumber flowers with different sex types.</title>
        <authorList>
            <person name="Guo S."/>
            <person name="Zheng Y."/>
            <person name="Joung J.G."/>
            <person name="Liu S."/>
            <person name="Zhang Z."/>
            <person name="Crasta O.R."/>
            <person name="Sobral B.W."/>
            <person name="Xu Y."/>
            <person name="Huang S."/>
            <person name="Fei Z."/>
        </authorList>
    </citation>
    <scope>NUCLEOTIDE SEQUENCE [LARGE SCALE GENOMIC DNA]</scope>
    <source>
        <strain evidence="3">cv. 9930</strain>
    </source>
</reference>
<dbReference type="Proteomes" id="UP000029981">
    <property type="component" value="Chromosome 1"/>
</dbReference>
<evidence type="ECO:0000313" key="3">
    <source>
        <dbReference type="Proteomes" id="UP000029981"/>
    </source>
</evidence>